<dbReference type="AlphaFoldDB" id="A0A1H3VQA7"/>
<gene>
    <name evidence="1" type="ORF">SAMN05660648_00482</name>
</gene>
<accession>A0A1H3VQA7</accession>
<evidence type="ECO:0000313" key="1">
    <source>
        <dbReference type="EMBL" id="SDZ77005.1"/>
    </source>
</evidence>
<sequence>MSASLKISLWEKFARYWQPSDLTVEGRGRDLFVDSGGEKINPIMDEKFDLDDELDAFFGRD</sequence>
<name>A0A1H3VQA7_SELRU</name>
<dbReference type="EMBL" id="FNQG01000002">
    <property type="protein sequence ID" value="SDZ77005.1"/>
    <property type="molecule type" value="Genomic_DNA"/>
</dbReference>
<dbReference type="RefSeq" id="WP_074670608.1">
    <property type="nucleotide sequence ID" value="NZ_FNQG01000002.1"/>
</dbReference>
<evidence type="ECO:0000313" key="2">
    <source>
        <dbReference type="Proteomes" id="UP000183469"/>
    </source>
</evidence>
<reference evidence="1 2" key="1">
    <citation type="submission" date="2016-10" db="EMBL/GenBank/DDBJ databases">
        <authorList>
            <person name="de Groot N.N."/>
        </authorList>
    </citation>
    <scope>NUCLEOTIDE SEQUENCE [LARGE SCALE GENOMIC DNA]</scope>
    <source>
        <strain evidence="1 2">DSM 2872</strain>
    </source>
</reference>
<dbReference type="Proteomes" id="UP000183469">
    <property type="component" value="Unassembled WGS sequence"/>
</dbReference>
<protein>
    <submittedName>
        <fullName evidence="1">Uncharacterized protein</fullName>
    </submittedName>
</protein>
<proteinExistence type="predicted"/>
<organism evidence="1 2">
    <name type="scientific">Selenomonas ruminantium</name>
    <dbReference type="NCBI Taxonomy" id="971"/>
    <lineage>
        <taxon>Bacteria</taxon>
        <taxon>Bacillati</taxon>
        <taxon>Bacillota</taxon>
        <taxon>Negativicutes</taxon>
        <taxon>Selenomonadales</taxon>
        <taxon>Selenomonadaceae</taxon>
        <taxon>Selenomonas</taxon>
    </lineage>
</organism>